<dbReference type="EnsemblPlants" id="OPUNC07G05450.1">
    <property type="protein sequence ID" value="OPUNC07G05450.1"/>
    <property type="gene ID" value="OPUNC07G05450"/>
</dbReference>
<dbReference type="Gramene" id="OPUNC07G05450.1">
    <property type="protein sequence ID" value="OPUNC07G05450.1"/>
    <property type="gene ID" value="OPUNC07G05450"/>
</dbReference>
<reference evidence="1" key="1">
    <citation type="submission" date="2015-04" db="UniProtKB">
        <authorList>
            <consortium name="EnsemblPlants"/>
        </authorList>
    </citation>
    <scope>IDENTIFICATION</scope>
</reference>
<reference evidence="1" key="2">
    <citation type="submission" date="2018-05" db="EMBL/GenBank/DDBJ databases">
        <title>OpunRS2 (Oryza punctata Reference Sequence Version 2).</title>
        <authorList>
            <person name="Zhang J."/>
            <person name="Kudrna D."/>
            <person name="Lee S."/>
            <person name="Talag J."/>
            <person name="Welchert J."/>
            <person name="Wing R.A."/>
        </authorList>
    </citation>
    <scope>NUCLEOTIDE SEQUENCE [LARGE SCALE GENOMIC DNA]</scope>
</reference>
<dbReference type="HOGENOM" id="CLU_2324393_0_0_1"/>
<dbReference type="Proteomes" id="UP000026962">
    <property type="component" value="Chromosome 7"/>
</dbReference>
<name>A0A0E0LHZ8_ORYPU</name>
<sequence>MSTESQDHSSHYDESINSEKLEKIIWEETTDPTEVQLEAQLEATLLSSLDGTSNQRLFVIEQHIDVLRRFDRACMAEIWWSVVTRLECFSFISACTLLV</sequence>
<evidence type="ECO:0000313" key="1">
    <source>
        <dbReference type="EnsemblPlants" id="OPUNC07G05450.1"/>
    </source>
</evidence>
<protein>
    <submittedName>
        <fullName evidence="1">Uncharacterized protein</fullName>
    </submittedName>
</protein>
<dbReference type="AlphaFoldDB" id="A0A0E0LHZ8"/>
<accession>A0A0E0LHZ8</accession>
<organism evidence="1">
    <name type="scientific">Oryza punctata</name>
    <name type="common">Red rice</name>
    <dbReference type="NCBI Taxonomy" id="4537"/>
    <lineage>
        <taxon>Eukaryota</taxon>
        <taxon>Viridiplantae</taxon>
        <taxon>Streptophyta</taxon>
        <taxon>Embryophyta</taxon>
        <taxon>Tracheophyta</taxon>
        <taxon>Spermatophyta</taxon>
        <taxon>Magnoliopsida</taxon>
        <taxon>Liliopsida</taxon>
        <taxon>Poales</taxon>
        <taxon>Poaceae</taxon>
        <taxon>BOP clade</taxon>
        <taxon>Oryzoideae</taxon>
        <taxon>Oryzeae</taxon>
        <taxon>Oryzinae</taxon>
        <taxon>Oryza</taxon>
    </lineage>
</organism>
<evidence type="ECO:0000313" key="2">
    <source>
        <dbReference type="Proteomes" id="UP000026962"/>
    </source>
</evidence>
<keyword evidence="2" id="KW-1185">Reference proteome</keyword>
<proteinExistence type="predicted"/>